<dbReference type="EMBL" id="LR590464">
    <property type="protein sequence ID" value="VTP62072.1"/>
    <property type="molecule type" value="Genomic_DNA"/>
</dbReference>
<dbReference type="AlphaFoldDB" id="A0A4U9HDY2"/>
<name>A0A4U9HDY2_9ENTR</name>
<protein>
    <submittedName>
        <fullName evidence="1">Uncharacterized protein</fullName>
    </submittedName>
</protein>
<accession>A0A4U9HDY2</accession>
<proteinExistence type="predicted"/>
<evidence type="ECO:0000313" key="1">
    <source>
        <dbReference type="EMBL" id="VTP62072.1"/>
    </source>
</evidence>
<organism evidence="1 2">
    <name type="scientific">Leclercia adecarboxylata</name>
    <dbReference type="NCBI Taxonomy" id="83655"/>
    <lineage>
        <taxon>Bacteria</taxon>
        <taxon>Pseudomonadati</taxon>
        <taxon>Pseudomonadota</taxon>
        <taxon>Gammaproteobacteria</taxon>
        <taxon>Enterobacterales</taxon>
        <taxon>Enterobacteriaceae</taxon>
        <taxon>Leclercia</taxon>
    </lineage>
</organism>
<evidence type="ECO:0000313" key="2">
    <source>
        <dbReference type="Proteomes" id="UP000310719"/>
    </source>
</evidence>
<sequence>MTWVLCMDSDEILDAETVDFILRLKAGDETSSGSGMADRPLLACVGGRDSDDLSCLLARFPGTAL</sequence>
<gene>
    <name evidence="1" type="ORF">NCTC13032_00151</name>
</gene>
<reference evidence="1 2" key="1">
    <citation type="submission" date="2019-05" db="EMBL/GenBank/DDBJ databases">
        <authorList>
            <consortium name="Pathogen Informatics"/>
        </authorList>
    </citation>
    <scope>NUCLEOTIDE SEQUENCE [LARGE SCALE GENOMIC DNA]</scope>
    <source>
        <strain evidence="1 2">NCTC13032</strain>
    </source>
</reference>
<dbReference type="Proteomes" id="UP000310719">
    <property type="component" value="Chromosome"/>
</dbReference>